<organism evidence="1 2">
    <name type="scientific">Trichinella patagoniensis</name>
    <dbReference type="NCBI Taxonomy" id="990121"/>
    <lineage>
        <taxon>Eukaryota</taxon>
        <taxon>Metazoa</taxon>
        <taxon>Ecdysozoa</taxon>
        <taxon>Nematoda</taxon>
        <taxon>Enoplea</taxon>
        <taxon>Dorylaimia</taxon>
        <taxon>Trichinellida</taxon>
        <taxon>Trichinellidae</taxon>
        <taxon>Trichinella</taxon>
    </lineage>
</organism>
<dbReference type="EMBL" id="JYDQ01000688">
    <property type="protein sequence ID" value="KRY06729.1"/>
    <property type="molecule type" value="Genomic_DNA"/>
</dbReference>
<reference evidence="1 2" key="1">
    <citation type="submission" date="2015-01" db="EMBL/GenBank/DDBJ databases">
        <title>Evolution of Trichinella species and genotypes.</title>
        <authorList>
            <person name="Korhonen P.K."/>
            <person name="Edoardo P."/>
            <person name="Giuseppe L.R."/>
            <person name="Gasser R.B."/>
        </authorList>
    </citation>
    <scope>NUCLEOTIDE SEQUENCE [LARGE SCALE GENOMIC DNA]</scope>
    <source>
        <strain evidence="1">ISS2496</strain>
    </source>
</reference>
<gene>
    <name evidence="1" type="ORF">T12_11723</name>
</gene>
<keyword evidence="2" id="KW-1185">Reference proteome</keyword>
<proteinExistence type="predicted"/>
<dbReference type="AlphaFoldDB" id="A0A0V0Z2I6"/>
<feature type="non-terminal residue" evidence="1">
    <location>
        <position position="65"/>
    </location>
</feature>
<sequence>MYYCFKRDVTKLQKCDEKKTPWGGLYPNNLSRGFISFPIAQINIAKYVTFLSISHQIRVYTTSDQ</sequence>
<protein>
    <submittedName>
        <fullName evidence="1">Uncharacterized protein</fullName>
    </submittedName>
</protein>
<dbReference type="OrthoDB" id="5935074at2759"/>
<name>A0A0V0Z2I6_9BILA</name>
<evidence type="ECO:0000313" key="2">
    <source>
        <dbReference type="Proteomes" id="UP000054783"/>
    </source>
</evidence>
<dbReference type="Proteomes" id="UP000054783">
    <property type="component" value="Unassembled WGS sequence"/>
</dbReference>
<accession>A0A0V0Z2I6</accession>
<evidence type="ECO:0000313" key="1">
    <source>
        <dbReference type="EMBL" id="KRY06729.1"/>
    </source>
</evidence>
<comment type="caution">
    <text evidence="1">The sequence shown here is derived from an EMBL/GenBank/DDBJ whole genome shotgun (WGS) entry which is preliminary data.</text>
</comment>